<organism evidence="2 3">
    <name type="scientific">Peronospora belbahrii</name>
    <dbReference type="NCBI Taxonomy" id="622444"/>
    <lineage>
        <taxon>Eukaryota</taxon>
        <taxon>Sar</taxon>
        <taxon>Stramenopiles</taxon>
        <taxon>Oomycota</taxon>
        <taxon>Peronosporomycetes</taxon>
        <taxon>Peronosporales</taxon>
        <taxon>Peronosporaceae</taxon>
        <taxon>Peronospora</taxon>
    </lineage>
</organism>
<dbReference type="Gene3D" id="3.40.50.1820">
    <property type="entry name" value="alpha/beta hydrolase"/>
    <property type="match status" value="1"/>
</dbReference>
<dbReference type="InterPro" id="IPR029058">
    <property type="entry name" value="AB_hydrolase_fold"/>
</dbReference>
<reference evidence="2" key="1">
    <citation type="submission" date="2021-11" db="EMBL/GenBank/DDBJ databases">
        <authorList>
            <person name="Islam A."/>
            <person name="Islam S."/>
            <person name="Flora M.S."/>
            <person name="Rahman M."/>
            <person name="Ziaur R.M."/>
            <person name="Epstein J.H."/>
            <person name="Hassan M."/>
            <person name="Klassen M."/>
            <person name="Woodard K."/>
            <person name="Webb A."/>
            <person name="Webby R.J."/>
            <person name="El Zowalaty M.E."/>
        </authorList>
    </citation>
    <scope>NUCLEOTIDE SEQUENCE</scope>
    <source>
        <strain evidence="2">Pbs3</strain>
    </source>
</reference>
<dbReference type="PANTHER" id="PTHR46023">
    <property type="entry name" value="LIPASE CLASS 3 PROTEIN-LIKE"/>
    <property type="match status" value="1"/>
</dbReference>
<dbReference type="GO" id="GO:0006629">
    <property type="term" value="P:lipid metabolic process"/>
    <property type="evidence" value="ECO:0007669"/>
    <property type="project" value="InterPro"/>
</dbReference>
<feature type="domain" description="Fungal lipase-type" evidence="1">
    <location>
        <begin position="64"/>
        <end position="185"/>
    </location>
</feature>
<dbReference type="Proteomes" id="UP001160483">
    <property type="component" value="Unassembled WGS sequence"/>
</dbReference>
<dbReference type="InterPro" id="IPR002921">
    <property type="entry name" value="Fungal_lipase-type"/>
</dbReference>
<dbReference type="CDD" id="cd00519">
    <property type="entry name" value="Lipase_3"/>
    <property type="match status" value="1"/>
</dbReference>
<dbReference type="PANTHER" id="PTHR46023:SF6">
    <property type="entry name" value="LIPASE CLASS 3 FAMILY PROTEIN"/>
    <property type="match status" value="1"/>
</dbReference>
<dbReference type="SUPFAM" id="SSF53474">
    <property type="entry name" value="alpha/beta-Hydrolases"/>
    <property type="match status" value="1"/>
</dbReference>
<dbReference type="Pfam" id="PF01764">
    <property type="entry name" value="Lipase_3"/>
    <property type="match status" value="1"/>
</dbReference>
<sequence>MDQTLLGKLLRYVRVCDAVYASSMDAFCQEAAVSQECVLRAHAGGLLSPKCMILANHEHQELILVVRGTASLLDFCTDLCLHNESFQNGQGHRGMVHAATWLVHHLGKDLKELLEKHADYRIVVTGHSLGAAVAALSAMQLRKEFPTIQCYAFGTPACVTQELATSSYDFVTTIVNGYDCVPRLHQHSLMKLQDEIRSFDWRATLKKMVADEIHKQKVAVETQQRAKLEELQATLRRINPLQVKQRTSKATAKLEEVKRAASDNIMEFAHDVDTLLADKLDAALSIFKTETLSLEHVSFVKNLLKFEDIKKGDSFWWKCMNESIAALERLSSAVKKPEELEQVLIELKGVLQKTSASSRKLLDRGDDHDIATESNRLQLFRSRVDDILDKTRASVKARISDQVSKVSTTVSSSVKGYVGTIKEETEALGTIAQEELDHVVDTVYRNVPFFVGWNSKTTSDHQSSRHDKERHCDEMSVDACSLQRIENETEEKSGQEREDLKHDHVQVEQDNTLHHDPLFPPGRIIYLNRRPSAKDEAGNSATSDMVEVVEVATDDFSRVVLSNRMLLDHLCTDYEQVLQCQAKLLESPPDST</sequence>
<comment type="caution">
    <text evidence="2">The sequence shown here is derived from an EMBL/GenBank/DDBJ whole genome shotgun (WGS) entry which is preliminary data.</text>
</comment>
<proteinExistence type="predicted"/>
<evidence type="ECO:0000259" key="1">
    <source>
        <dbReference type="Pfam" id="PF01764"/>
    </source>
</evidence>
<evidence type="ECO:0000313" key="2">
    <source>
        <dbReference type="EMBL" id="CAH0482324.1"/>
    </source>
</evidence>
<dbReference type="EMBL" id="CAKKTJ010000333">
    <property type="protein sequence ID" value="CAH0482324.1"/>
    <property type="molecule type" value="Genomic_DNA"/>
</dbReference>
<accession>A0AAU9LCG5</accession>
<dbReference type="AlphaFoldDB" id="A0AAU9LCG5"/>
<evidence type="ECO:0000313" key="3">
    <source>
        <dbReference type="Proteomes" id="UP001160483"/>
    </source>
</evidence>
<gene>
    <name evidence="2" type="ORF">PBS003_LOCUS8920</name>
</gene>
<name>A0AAU9LCG5_9STRA</name>
<protein>
    <recommendedName>
        <fullName evidence="1">Fungal lipase-type domain-containing protein</fullName>
    </recommendedName>
</protein>